<feature type="compositionally biased region" description="Polar residues" evidence="1">
    <location>
        <begin position="1401"/>
        <end position="1410"/>
    </location>
</feature>
<comment type="caution">
    <text evidence="2">The sequence shown here is derived from an EMBL/GenBank/DDBJ whole genome shotgun (WGS) entry which is preliminary data.</text>
</comment>
<feature type="compositionally biased region" description="Polar residues" evidence="1">
    <location>
        <begin position="1462"/>
        <end position="1471"/>
    </location>
</feature>
<feature type="compositionally biased region" description="Low complexity" evidence="1">
    <location>
        <begin position="194"/>
        <end position="203"/>
    </location>
</feature>
<feature type="compositionally biased region" description="Polar residues" evidence="1">
    <location>
        <begin position="721"/>
        <end position="733"/>
    </location>
</feature>
<feature type="compositionally biased region" description="Low complexity" evidence="1">
    <location>
        <begin position="1128"/>
        <end position="1160"/>
    </location>
</feature>
<feature type="compositionally biased region" description="Low complexity" evidence="1">
    <location>
        <begin position="229"/>
        <end position="244"/>
    </location>
</feature>
<feature type="region of interest" description="Disordered" evidence="1">
    <location>
        <begin position="94"/>
        <end position="599"/>
    </location>
</feature>
<dbReference type="EMBL" id="AQGS01000598">
    <property type="protein sequence ID" value="EPS37913.1"/>
    <property type="molecule type" value="Genomic_DNA"/>
</dbReference>
<keyword evidence="3" id="KW-1185">Reference proteome</keyword>
<feature type="compositionally biased region" description="Basic residues" evidence="1">
    <location>
        <begin position="204"/>
        <end position="213"/>
    </location>
</feature>
<evidence type="ECO:0000313" key="2">
    <source>
        <dbReference type="EMBL" id="EPS37913.1"/>
    </source>
</evidence>
<feature type="compositionally biased region" description="Basic residues" evidence="1">
    <location>
        <begin position="689"/>
        <end position="699"/>
    </location>
</feature>
<feature type="region of interest" description="Disordered" evidence="1">
    <location>
        <begin position="772"/>
        <end position="811"/>
    </location>
</feature>
<feature type="compositionally biased region" description="Polar residues" evidence="1">
    <location>
        <begin position="1085"/>
        <end position="1097"/>
    </location>
</feature>
<accession>S8BF80</accession>
<feature type="compositionally biased region" description="Basic and acidic residues" evidence="1">
    <location>
        <begin position="343"/>
        <end position="357"/>
    </location>
</feature>
<feature type="compositionally biased region" description="Polar residues" evidence="1">
    <location>
        <begin position="490"/>
        <end position="501"/>
    </location>
</feature>
<reference evidence="2 3" key="1">
    <citation type="journal article" date="2013" name="PLoS Genet.">
        <title>Genomic mechanisms accounting for the adaptation to parasitism in nematode-trapping fungi.</title>
        <authorList>
            <person name="Meerupati T."/>
            <person name="Andersson K.M."/>
            <person name="Friman E."/>
            <person name="Kumar D."/>
            <person name="Tunlid A."/>
            <person name="Ahren D."/>
        </authorList>
    </citation>
    <scope>NUCLEOTIDE SEQUENCE [LARGE SCALE GENOMIC DNA]</scope>
    <source>
        <strain evidence="2 3">CBS 200.50</strain>
    </source>
</reference>
<organism evidence="2 3">
    <name type="scientific">Dactylellina haptotyla (strain CBS 200.50)</name>
    <name type="common">Nematode-trapping fungus</name>
    <name type="synonym">Monacrosporium haptotylum</name>
    <dbReference type="NCBI Taxonomy" id="1284197"/>
    <lineage>
        <taxon>Eukaryota</taxon>
        <taxon>Fungi</taxon>
        <taxon>Dikarya</taxon>
        <taxon>Ascomycota</taxon>
        <taxon>Pezizomycotina</taxon>
        <taxon>Orbiliomycetes</taxon>
        <taxon>Orbiliales</taxon>
        <taxon>Orbiliaceae</taxon>
        <taxon>Dactylellina</taxon>
    </lineage>
</organism>
<feature type="region of interest" description="Disordered" evidence="1">
    <location>
        <begin position="908"/>
        <end position="957"/>
    </location>
</feature>
<feature type="compositionally biased region" description="Basic and acidic residues" evidence="1">
    <location>
        <begin position="1110"/>
        <end position="1119"/>
    </location>
</feature>
<feature type="region of interest" description="Disordered" evidence="1">
    <location>
        <begin position="1085"/>
        <end position="1370"/>
    </location>
</feature>
<feature type="compositionally biased region" description="Polar residues" evidence="1">
    <location>
        <begin position="1428"/>
        <end position="1442"/>
    </location>
</feature>
<evidence type="ECO:0000313" key="3">
    <source>
        <dbReference type="Proteomes" id="UP000015100"/>
    </source>
</evidence>
<sequence length="1587" mass="169402">MHYILHHQRYDQTPQPTNQFALAAARAIVPSRSQTPTLSAAAAAAALHAGPKQVTSPGALVTRRMERRGSVTSITSAPVVGRHGSDASMTERIGWLRGSDDGGSRPGSRARPMSRDAVSPTRRGMSSPTRPVKRVVTTERSPPPVARPTMTLGQLESKHMPRVPVKKSVPKSGTKAPVKSAMKKREVPEPEPPVVVSSPLAKKVVAKTKKVAARPKTAPATESQPYIPPALVAAAAAAAPAAKKQQVKAKPKPKPKPVEPVYSSEPEEEEELLPPPRVQEQDSESEPEAPVVRQSQPSGFALKKSLRATPQEAAARAPVKKKAIQTHSDTQGGMLSRGTMRAAVREDMVPVIEDVKTRQLKPKQPKQPKQPKAVSELYESAHAPKPVEKPASGPSDAVKALALQIMREQQAKNAGKPVLLPSRRAQKRQEEEAAALALEEPDTLDDEDAFAAEQEEQEEEELEEEQQVEEEAVEHHQEVTEDQLYERQQFAASASSVTSYMSDLESIPEEAGHSHSSPRDGKKKKKKRPVPESVIIPGKDGIPALPQSPILEFAKQRKSNVVSPEPPATKEHPSAKTMERRRTLERLTSESPTTQTPVVDITAAKEVVVDDAKGSPPSSATLTEDVVQSVVIQTIPPTPPAIEAEKLSPPPRLFSHESSSEDEYATPQKTNGSAKKLKAQSPSPPTGRHSPRLMKRHSPPPRSVSPAKSALKHVHHEGSDRSSILSAEDSSSGGQAGKRKHVRVSFSEDPSVVEMDDDSYHYKPIHSALDKAAEKKGTGKGISGVSFSSFSRMRAERTPSPQPEPLEHSTDSRLAGLLGTDLLGKLGLGKGNKKSHDPLAPDVISASPPPSISDEELESDIDEEKKKVVVVPATPSPPPQTARVPEAIIPEEPVVVLEEPRAAQIAAGHTPPAVEVKPIYPPPATSDLTGNTATISENISHGRPAAFKDDSDEAEEHFSDAYEDLDHVVLSATGSGAVIGVTTAHTAQPEIHPPADNILLPSIAEIVTEQPLEETRLATPPASLVAASGLLPEEAIDDEHEEPHVILAPKPFKPISPRLINTASPPPQTIDTTLTKVEPKVAVPISSSPLASPKTNGVTKPTKTKKAAKVKSELAESKHAPTKTTKQPAEATPPVKAAAAKAAKATKATKATKTKAAPTTGGKLKKRGSANTPAPAPAPAPLAVDSDDSESSFQRENPHRRAARRTGGGFSMRMSMRDASGRVPPSSISPPESGLSGSKWADSSPTSPRFESGFRMGRTIGTGGPRRREYSPDSSDDDTRRTTLRNTQKNEKKGRFLGKATLRTSSAASGRPASSFSQKGSSGFGAGFKSRFADSSDEEDMVSPLPTSNTYQPLTPEYSDDEEVHVNGGAAAAAAASKKIKENGLAESRYAPGEPAAGNYDFTTTISADTDTPKKKWWSFGSKRRGSTSRPVSRAESLQVQPVTLRPTVGDRRISDPDGLGSASNSPSSPMGPQRMKKFRRLSSGSVNSVGSARTWTPSLGTSTLVGSPTNGNTAGRTLTHGRLEGLQEEDEEGLDLHQLQPQQINGVEATDGKAQVAAPNGDIYGVTKPVKKKKFPKLRKMFGLDD</sequence>
<feature type="compositionally biased region" description="Basic residues" evidence="1">
    <location>
        <begin position="160"/>
        <end position="169"/>
    </location>
</feature>
<dbReference type="Proteomes" id="UP000015100">
    <property type="component" value="Unassembled WGS sequence"/>
</dbReference>
<feature type="compositionally biased region" description="Polar residues" evidence="1">
    <location>
        <begin position="926"/>
        <end position="939"/>
    </location>
</feature>
<feature type="region of interest" description="Disordered" evidence="1">
    <location>
        <begin position="637"/>
        <end position="754"/>
    </location>
</feature>
<feature type="compositionally biased region" description="Basic residues" evidence="1">
    <location>
        <begin position="245"/>
        <end position="255"/>
    </location>
</feature>
<feature type="compositionally biased region" description="Basic and acidic residues" evidence="1">
    <location>
        <begin position="568"/>
        <end position="588"/>
    </location>
</feature>
<gene>
    <name evidence="2" type="ORF">H072_8445</name>
</gene>
<feature type="region of interest" description="Disordered" evidence="1">
    <location>
        <begin position="1386"/>
        <end position="1533"/>
    </location>
</feature>
<feature type="compositionally biased region" description="Basic and acidic residues" evidence="1">
    <location>
        <begin position="510"/>
        <end position="520"/>
    </location>
</feature>
<feature type="compositionally biased region" description="Acidic residues" evidence="1">
    <location>
        <begin position="439"/>
        <end position="472"/>
    </location>
</feature>
<protein>
    <submittedName>
        <fullName evidence="2">Uncharacterized protein</fullName>
    </submittedName>
</protein>
<dbReference type="OMA" id="MTERIGW"/>
<feature type="compositionally biased region" description="Acidic residues" evidence="1">
    <location>
        <begin position="853"/>
        <end position="862"/>
    </location>
</feature>
<name>S8BF80_DACHA</name>
<dbReference type="OrthoDB" id="5423926at2759"/>
<feature type="compositionally biased region" description="Polar residues" evidence="1">
    <location>
        <begin position="1483"/>
        <end position="1517"/>
    </location>
</feature>
<evidence type="ECO:0000256" key="1">
    <source>
        <dbReference type="SAM" id="MobiDB-lite"/>
    </source>
</evidence>
<dbReference type="HOGENOM" id="CLU_244854_0_0_1"/>
<feature type="compositionally biased region" description="Basic and acidic residues" evidence="1">
    <location>
        <begin position="1266"/>
        <end position="1281"/>
    </location>
</feature>
<feature type="region of interest" description="Disordered" evidence="1">
    <location>
        <begin position="826"/>
        <end position="864"/>
    </location>
</feature>
<reference evidence="3" key="2">
    <citation type="submission" date="2013-04" db="EMBL/GenBank/DDBJ databases">
        <title>Genomic mechanisms accounting for the adaptation to parasitism in nematode-trapping fungi.</title>
        <authorList>
            <person name="Ahren D.G."/>
        </authorList>
    </citation>
    <scope>NUCLEOTIDE SEQUENCE [LARGE SCALE GENOMIC DNA]</scope>
    <source>
        <strain evidence="3">CBS 200.50</strain>
    </source>
</reference>
<proteinExistence type="predicted"/>